<proteinExistence type="predicted"/>
<evidence type="ECO:0000259" key="2">
    <source>
        <dbReference type="Pfam" id="PF22688"/>
    </source>
</evidence>
<dbReference type="InterPro" id="IPR055199">
    <property type="entry name" value="Hda_lid"/>
</dbReference>
<reference evidence="3 4" key="1">
    <citation type="submission" date="2018-01" db="EMBL/GenBank/DDBJ databases">
        <title>Genome sequence of a Cantenovulum-like bacteria.</title>
        <authorList>
            <person name="Tan W.R."/>
            <person name="Lau N.-S."/>
            <person name="Go F."/>
            <person name="Amirul A.-A.A."/>
        </authorList>
    </citation>
    <scope>NUCLEOTIDE SEQUENCE [LARGE SCALE GENOMIC DNA]</scope>
    <source>
        <strain evidence="3 4">CCB-QB4</strain>
    </source>
</reference>
<accession>A0A2S0VU44</accession>
<organism evidence="3 4">
    <name type="scientific">Saccharobesus litoralis</name>
    <dbReference type="NCBI Taxonomy" id="2172099"/>
    <lineage>
        <taxon>Bacteria</taxon>
        <taxon>Pseudomonadati</taxon>
        <taxon>Pseudomonadota</taxon>
        <taxon>Gammaproteobacteria</taxon>
        <taxon>Alteromonadales</taxon>
        <taxon>Alteromonadaceae</taxon>
        <taxon>Saccharobesus</taxon>
    </lineage>
</organism>
<dbReference type="PANTHER" id="PTHR30050">
    <property type="entry name" value="CHROMOSOMAL REPLICATION INITIATOR PROTEIN DNAA"/>
    <property type="match status" value="1"/>
</dbReference>
<dbReference type="RefSeq" id="WP_108603807.1">
    <property type="nucleotide sequence ID" value="NZ_CP026604.1"/>
</dbReference>
<dbReference type="SUPFAM" id="SSF52540">
    <property type="entry name" value="P-loop containing nucleoside triphosphate hydrolases"/>
    <property type="match status" value="1"/>
</dbReference>
<dbReference type="AlphaFoldDB" id="A0A2S0VU44"/>
<evidence type="ECO:0000313" key="4">
    <source>
        <dbReference type="Proteomes" id="UP000244441"/>
    </source>
</evidence>
<dbReference type="Pfam" id="PF22688">
    <property type="entry name" value="Hda_lid"/>
    <property type="match status" value="1"/>
</dbReference>
<dbReference type="GO" id="GO:0032297">
    <property type="term" value="P:negative regulation of DNA-templated DNA replication initiation"/>
    <property type="evidence" value="ECO:0007669"/>
    <property type="project" value="InterPro"/>
</dbReference>
<dbReference type="KEGG" id="cate:C2869_15390"/>
<dbReference type="PANTHER" id="PTHR30050:SF5">
    <property type="entry name" value="DNAA REGULATORY INACTIVATOR HDA"/>
    <property type="match status" value="1"/>
</dbReference>
<feature type="domain" description="Hda lid" evidence="2">
    <location>
        <begin position="168"/>
        <end position="232"/>
    </location>
</feature>
<sequence>MTSQLTIDFAVDKLRSFDNFFVEENEALVDALKRFVAKELCAPSDSLFYLHGSAGLGKSHLLEAVCQMGTELGLRCQYVPVASFINMQPEITFGMEAADILCIDDIGLVEKSQVWQEALFDLVNRVIEQGHKIIFSSQFSARESQLSLADLESRLEWGETWKIKELDDEQQIRLLQFRANCKGMSISNDVAQYIHHRLSRDIASIIECLDSLDAQSLAEQRKLTIPFIKTVMDW</sequence>
<dbReference type="NCBIfam" id="TIGR03420">
    <property type="entry name" value="DnaA_homol_Hda"/>
    <property type="match status" value="1"/>
</dbReference>
<evidence type="ECO:0000313" key="3">
    <source>
        <dbReference type="EMBL" id="AWB67737.1"/>
    </source>
</evidence>
<keyword evidence="4" id="KW-1185">Reference proteome</keyword>
<dbReference type="InterPro" id="IPR017788">
    <property type="entry name" value="Hda"/>
</dbReference>
<feature type="domain" description="Chromosomal replication initiator protein DnaA ATPAse" evidence="1">
    <location>
        <begin position="15"/>
        <end position="158"/>
    </location>
</feature>
<dbReference type="Proteomes" id="UP000244441">
    <property type="component" value="Chromosome"/>
</dbReference>
<dbReference type="InterPro" id="IPR027417">
    <property type="entry name" value="P-loop_NTPase"/>
</dbReference>
<dbReference type="Gene3D" id="3.40.50.300">
    <property type="entry name" value="P-loop containing nucleotide triphosphate hydrolases"/>
    <property type="match status" value="1"/>
</dbReference>
<dbReference type="Gene3D" id="1.10.8.60">
    <property type="match status" value="1"/>
</dbReference>
<gene>
    <name evidence="3" type="primary">hda</name>
    <name evidence="3" type="ORF">C2869_15390</name>
</gene>
<dbReference type="EMBL" id="CP026604">
    <property type="protein sequence ID" value="AWB67737.1"/>
    <property type="molecule type" value="Genomic_DNA"/>
</dbReference>
<protein>
    <submittedName>
        <fullName evidence="3">DnaA regulatory inactivator Hda</fullName>
    </submittedName>
</protein>
<name>A0A2S0VU44_9ALTE</name>
<evidence type="ECO:0000259" key="1">
    <source>
        <dbReference type="Pfam" id="PF00308"/>
    </source>
</evidence>
<dbReference type="Pfam" id="PF00308">
    <property type="entry name" value="Bac_DnaA"/>
    <property type="match status" value="1"/>
</dbReference>
<dbReference type="InterPro" id="IPR013317">
    <property type="entry name" value="DnaA_dom"/>
</dbReference>
<dbReference type="OrthoDB" id="9784878at2"/>
<dbReference type="GO" id="GO:0006270">
    <property type="term" value="P:DNA replication initiation"/>
    <property type="evidence" value="ECO:0007669"/>
    <property type="project" value="TreeGrafter"/>
</dbReference>